<accession>A0ABZ1TJD3</accession>
<dbReference type="Proteomes" id="UP001432039">
    <property type="component" value="Chromosome"/>
</dbReference>
<dbReference type="PROSITE" id="PS51257">
    <property type="entry name" value="PROKAR_LIPOPROTEIN"/>
    <property type="match status" value="1"/>
</dbReference>
<organism evidence="1 2">
    <name type="scientific">Streptomyces virginiae</name>
    <name type="common">Streptomyces cinnamonensis</name>
    <dbReference type="NCBI Taxonomy" id="1961"/>
    <lineage>
        <taxon>Bacteria</taxon>
        <taxon>Bacillati</taxon>
        <taxon>Actinomycetota</taxon>
        <taxon>Actinomycetes</taxon>
        <taxon>Kitasatosporales</taxon>
        <taxon>Streptomycetaceae</taxon>
        <taxon>Streptomyces</taxon>
    </lineage>
</organism>
<dbReference type="RefSeq" id="WP_328963304.1">
    <property type="nucleotide sequence ID" value="NZ_CP108090.1"/>
</dbReference>
<sequence>MRTSGPDVFTVLARSTAAVLAVLLLASCTEGVSEAKIDDLCRITPASDEAVLLQGILRADGFKTFVTNRTSRVVETLERDLREIGPTKETFPPSTCAYQPPAQTERASFSVGWVPRTSTYVEPSMSDGGQFDVNGAFGESNYFLTKLFVRCDMPGDLAEPSKAAWLYAKASYTVNTGRTDIDQAAKDRQTALTYLMARRVTDALGCENKPLEKPPVVKPLPAP</sequence>
<proteinExistence type="predicted"/>
<reference evidence="1" key="1">
    <citation type="submission" date="2022-10" db="EMBL/GenBank/DDBJ databases">
        <title>The complete genomes of actinobacterial strains from the NBC collection.</title>
        <authorList>
            <person name="Joergensen T.S."/>
            <person name="Alvarez Arevalo M."/>
            <person name="Sterndorff E.B."/>
            <person name="Faurdal D."/>
            <person name="Vuksanovic O."/>
            <person name="Mourched A.-S."/>
            <person name="Charusanti P."/>
            <person name="Shaw S."/>
            <person name="Blin K."/>
            <person name="Weber T."/>
        </authorList>
    </citation>
    <scope>NUCLEOTIDE SEQUENCE</scope>
    <source>
        <strain evidence="1">NBC_00248</strain>
    </source>
</reference>
<gene>
    <name evidence="1" type="ORF">OG517_25910</name>
</gene>
<evidence type="ECO:0000313" key="2">
    <source>
        <dbReference type="Proteomes" id="UP001432039"/>
    </source>
</evidence>
<evidence type="ECO:0000313" key="1">
    <source>
        <dbReference type="EMBL" id="WUQ14574.1"/>
    </source>
</evidence>
<name>A0ABZ1TJD3_STRVG</name>
<evidence type="ECO:0008006" key="3">
    <source>
        <dbReference type="Google" id="ProtNLM"/>
    </source>
</evidence>
<protein>
    <recommendedName>
        <fullName evidence="3">Lipoprotein</fullName>
    </recommendedName>
</protein>
<dbReference type="EMBL" id="CP108090">
    <property type="protein sequence ID" value="WUQ14574.1"/>
    <property type="molecule type" value="Genomic_DNA"/>
</dbReference>
<keyword evidence="2" id="KW-1185">Reference proteome</keyword>